<protein>
    <recommendedName>
        <fullName evidence="3">DUF7729 domain-containing protein</fullName>
    </recommendedName>
</protein>
<feature type="compositionally biased region" description="Low complexity" evidence="1">
    <location>
        <begin position="151"/>
        <end position="171"/>
    </location>
</feature>
<name>A0A0C3NQ87_PHLG1</name>
<feature type="domain" description="DUF7729" evidence="3">
    <location>
        <begin position="181"/>
        <end position="379"/>
    </location>
</feature>
<feature type="transmembrane region" description="Helical" evidence="2">
    <location>
        <begin position="80"/>
        <end position="99"/>
    </location>
</feature>
<dbReference type="EMBL" id="KN840500">
    <property type="protein sequence ID" value="KIP07289.1"/>
    <property type="molecule type" value="Genomic_DNA"/>
</dbReference>
<feature type="region of interest" description="Disordered" evidence="1">
    <location>
        <begin position="151"/>
        <end position="187"/>
    </location>
</feature>
<sequence>MFTPPASPAPTRMLLAPRDPSPTPTESDEEPSQFLLVPRTLPLRCSSLPPSEPSAAKLTPMEQHASSSAAKHRTARRTRWTILLVPLVLVLITASTRYVSHPALLDMFGGDRPPADFAATLAEWRPHKRHASPDGASDSISFATPTSSAASAAATSATPTSSSGSQTIPTIPSTPPTLPTPFPQPLDQTFSRNFSTQECLDFFNNMTQSTSFRSCRPFSLLLEQSTEFIQAQDNITFLNDVVWGTCNTSTEEGQCVANMGWFADTLEDVCSDDLKANNAVVMQTHNGLLAYDLMRNVGCLPDQATNAYCYLEAIHNAADAYFYTLPYGLQYPSTATPSCSACTKSIMNLYSQSNLTTLGEVYNGAATIANKACGTGFVTIASGNLSSAASHMVLPPITFWVLSLLALLAMWTQ</sequence>
<gene>
    <name evidence="4" type="ORF">PHLGIDRAFT_89750</name>
</gene>
<dbReference type="PANTHER" id="PTHR39460:SF1">
    <property type="entry name" value="C6 TRANSCRIPTION FACTOR"/>
    <property type="match status" value="1"/>
</dbReference>
<proteinExistence type="predicted"/>
<dbReference type="HOGENOM" id="CLU_042319_4_1_1"/>
<accession>A0A0C3NQ87</accession>
<feature type="transmembrane region" description="Helical" evidence="2">
    <location>
        <begin position="392"/>
        <end position="411"/>
    </location>
</feature>
<evidence type="ECO:0000313" key="5">
    <source>
        <dbReference type="Proteomes" id="UP000053257"/>
    </source>
</evidence>
<evidence type="ECO:0000256" key="1">
    <source>
        <dbReference type="SAM" id="MobiDB-lite"/>
    </source>
</evidence>
<reference evidence="4 5" key="1">
    <citation type="journal article" date="2014" name="PLoS Genet.">
        <title>Analysis of the Phlebiopsis gigantea genome, transcriptome and secretome provides insight into its pioneer colonization strategies of wood.</title>
        <authorList>
            <person name="Hori C."/>
            <person name="Ishida T."/>
            <person name="Igarashi K."/>
            <person name="Samejima M."/>
            <person name="Suzuki H."/>
            <person name="Master E."/>
            <person name="Ferreira P."/>
            <person name="Ruiz-Duenas F.J."/>
            <person name="Held B."/>
            <person name="Canessa P."/>
            <person name="Larrondo L.F."/>
            <person name="Schmoll M."/>
            <person name="Druzhinina I.S."/>
            <person name="Kubicek C.P."/>
            <person name="Gaskell J.A."/>
            <person name="Kersten P."/>
            <person name="St John F."/>
            <person name="Glasner J."/>
            <person name="Sabat G."/>
            <person name="Splinter BonDurant S."/>
            <person name="Syed K."/>
            <person name="Yadav J."/>
            <person name="Mgbeahuruike A.C."/>
            <person name="Kovalchuk A."/>
            <person name="Asiegbu F.O."/>
            <person name="Lackner G."/>
            <person name="Hoffmeister D."/>
            <person name="Rencoret J."/>
            <person name="Gutierrez A."/>
            <person name="Sun H."/>
            <person name="Lindquist E."/>
            <person name="Barry K."/>
            <person name="Riley R."/>
            <person name="Grigoriev I.V."/>
            <person name="Henrissat B."/>
            <person name="Kues U."/>
            <person name="Berka R.M."/>
            <person name="Martinez A.T."/>
            <person name="Covert S.F."/>
            <person name="Blanchette R.A."/>
            <person name="Cullen D."/>
        </authorList>
    </citation>
    <scope>NUCLEOTIDE SEQUENCE [LARGE SCALE GENOMIC DNA]</scope>
    <source>
        <strain evidence="4 5">11061_1 CR5-6</strain>
    </source>
</reference>
<feature type="region of interest" description="Disordered" evidence="1">
    <location>
        <begin position="1"/>
        <end position="33"/>
    </location>
</feature>
<keyword evidence="2" id="KW-1133">Transmembrane helix</keyword>
<keyword evidence="2" id="KW-0472">Membrane</keyword>
<evidence type="ECO:0000256" key="2">
    <source>
        <dbReference type="SAM" id="Phobius"/>
    </source>
</evidence>
<dbReference type="OrthoDB" id="2564812at2759"/>
<dbReference type="AlphaFoldDB" id="A0A0C3NQ87"/>
<keyword evidence="2" id="KW-0812">Transmembrane</keyword>
<evidence type="ECO:0000259" key="3">
    <source>
        <dbReference type="Pfam" id="PF24855"/>
    </source>
</evidence>
<dbReference type="Proteomes" id="UP000053257">
    <property type="component" value="Unassembled WGS sequence"/>
</dbReference>
<feature type="region of interest" description="Disordered" evidence="1">
    <location>
        <begin position="48"/>
        <end position="73"/>
    </location>
</feature>
<dbReference type="InterPro" id="IPR056146">
    <property type="entry name" value="DUF7729"/>
</dbReference>
<dbReference type="PANTHER" id="PTHR39460">
    <property type="entry name" value="EXPRESSED PROTEIN"/>
    <property type="match status" value="1"/>
</dbReference>
<feature type="compositionally biased region" description="Pro residues" evidence="1">
    <location>
        <begin position="172"/>
        <end position="184"/>
    </location>
</feature>
<dbReference type="Pfam" id="PF24855">
    <property type="entry name" value="DUF7729"/>
    <property type="match status" value="1"/>
</dbReference>
<evidence type="ECO:0000313" key="4">
    <source>
        <dbReference type="EMBL" id="KIP07289.1"/>
    </source>
</evidence>
<organism evidence="4 5">
    <name type="scientific">Phlebiopsis gigantea (strain 11061_1 CR5-6)</name>
    <name type="common">White-rot fungus</name>
    <name type="synonym">Peniophora gigantea</name>
    <dbReference type="NCBI Taxonomy" id="745531"/>
    <lineage>
        <taxon>Eukaryota</taxon>
        <taxon>Fungi</taxon>
        <taxon>Dikarya</taxon>
        <taxon>Basidiomycota</taxon>
        <taxon>Agaricomycotina</taxon>
        <taxon>Agaricomycetes</taxon>
        <taxon>Polyporales</taxon>
        <taxon>Phanerochaetaceae</taxon>
        <taxon>Phlebiopsis</taxon>
    </lineage>
</organism>
<keyword evidence="5" id="KW-1185">Reference proteome</keyword>